<dbReference type="Proteomes" id="UP000201970">
    <property type="component" value="Segment"/>
</dbReference>
<sequence>MKDYSKIDFNEVFRLLGLMEECVTRVHALRISFESGCIEDERPDL</sequence>
<dbReference type="KEGG" id="vg:26647409"/>
<organism evidence="1 2">
    <name type="scientific">Citrobacter phage Margaery</name>
    <dbReference type="NCBI Taxonomy" id="1701810"/>
    <lineage>
        <taxon>Viruses</taxon>
        <taxon>Duplodnaviria</taxon>
        <taxon>Heunggongvirae</taxon>
        <taxon>Uroviricota</taxon>
        <taxon>Caudoviricetes</taxon>
        <taxon>Pantevenvirales</taxon>
        <taxon>Straboviridae</taxon>
        <taxon>Pseudotevenvirus</taxon>
        <taxon>Pseudotevenvirus margaery</taxon>
    </lineage>
</organism>
<protein>
    <submittedName>
        <fullName evidence="1">Uncharacterized protein</fullName>
    </submittedName>
</protein>
<dbReference type="RefSeq" id="YP_009195039.1">
    <property type="nucleotide sequence ID" value="NC_028755.1"/>
</dbReference>
<proteinExistence type="predicted"/>
<gene>
    <name evidence="1" type="ORF">CPT_Margaery224</name>
</gene>
<reference evidence="1 2" key="1">
    <citation type="submission" date="2015-08" db="EMBL/GenBank/DDBJ databases">
        <title>The Complete Genome of Citrobacter freundii Myophage Margaery.</title>
        <authorList>
            <person name="Yi D."/>
            <person name="Cadungog J.N."/>
            <person name="Cahill J.L."/>
            <person name="Rasche E.S."/>
            <person name="Everett G.F.K."/>
        </authorList>
    </citation>
    <scope>NUCLEOTIDE SEQUENCE [LARGE SCALE GENOMIC DNA]</scope>
</reference>
<accession>A0A0M3ULB3</accession>
<name>A0A0M3ULB3_9CAUD</name>
<evidence type="ECO:0000313" key="1">
    <source>
        <dbReference type="EMBL" id="ALF01913.1"/>
    </source>
</evidence>
<keyword evidence="2" id="KW-1185">Reference proteome</keyword>
<dbReference type="GeneID" id="26647409"/>
<dbReference type="EMBL" id="KT381880">
    <property type="protein sequence ID" value="ALF01913.1"/>
    <property type="molecule type" value="Genomic_DNA"/>
</dbReference>
<evidence type="ECO:0000313" key="2">
    <source>
        <dbReference type="Proteomes" id="UP000201970"/>
    </source>
</evidence>